<sequence length="1362" mass="147894">MAEICCDVAGKAEPPVAPCQPSNRAVRRRRMVIQRFKFVAGVEAVDPAEEARRKRQRLGCSVSFPALVPLDLENAVASELEPRRAREQEDANFRTSRYGVMSVCGRRKEMEDAVSVLPDFARRTCGSVGGSHHFFGVYDGHGCSHVAVLCSGRMHEFVADEMSRLGSVPPTPGDWTGLMQRSFLRMDSAAAAEALQEGGRPTLCCRCELHAPRCDNVGSTAVVAVVGPTRIVVANCGDSRAVLCRGGAPLPLSSDHKPDRPDELSRIEAAGGRVIYWEGARVLGVLAMSRAIGDGYLKPYVTSEPEVTVTERRDDDEFLILGSDGLWDVVTNEMACDVVRTCLRAKAPLKEPIGEDVVGRDGGCSDRAFSNAAALLTKLALARQSADNVSVVVVDLSGFAGNKEAINIVQGVSCTSDVLQAIPILKKAYSDRMRKVLYVGPDSCAVVSKLLKVEDTEAWGVEPYDLEDADNSCKSLVRKGFVRVSDIKFPLPYRPKSFSLLVVSDSLDYLSPKYLNKTLPDLSRVSTNGLVIFAGYPGHQRAKVSELAKFGRPLLHQRMTYNELVPALPLVHEARDRAVRKLQLLTLPFAPPLLAKLTLASRSFTFLEAAAASIYLFAHLFFCHPLSTNHRPPPIPPSSRSVLSIDRNGRADSVPIQGLRQIAVIRDPFLLFFVAASAGATVSSPENRSSIKTHLRSKNRDLKTRPPTPPVIQLRPPIIMAKKKPSPLHPLSFFFLLLPLLLCFSARAKAKLCPPCGSTSVPFPLSTGAGCGDPSYKIRCDNATKSLFFDALNGSSYPVTSISPSTQRLVIRPAAFVSSRSCVTTDLSSQGIQLNSSLPFNVSSSNTIMLLNCTARLLLSPLNCSSNSLCHVYANGTSDASACRSLPICCTFVAGGSSTSYSIRASGTGCSAIRSFVNLDAVGTPVAQWGERAGVELQWASPREPVCRAQADCEAGSNATCRADASSIGTIRRCFCIDSLRWDPRSGVCVNNVTISSSKSNHGPLIAGLVSGLGAAAVVTAAGFLLYRRQRRIREARERLAKERQDILNANNSSGRSAKHFTAREIKRATSNFAHDNLLGSGGYGEVFKGILADGTPVAVKCAKLGNVKSTEQVLNEVRVLSQVNHRSLVRLLGCCVDLDQPLMVYEFIPNGTLFDHLHGLRPLLPWRRRLTIAHQTAEGLAYLHSSAVPSIYHRDVKSSNILLDDKLYAKVSDFGLSRLAEPGISHVSTCAQGTLGYLDPEYYRNYQLTDKSDVYSYGVVLLELLTSQKAIDFNRGPDDVNLAVHVQRNVEEEKLMDTVDGALKEGATQVELDTMKALAFLAMGCLEEKRQNRPSMKEVAEEIEYIINILDAGGVEKLDSA</sequence>
<keyword evidence="19" id="KW-0325">Glycoprotein</keyword>
<evidence type="ECO:0000256" key="21">
    <source>
        <dbReference type="ARBA" id="ARBA00047761"/>
    </source>
</evidence>
<evidence type="ECO:0000256" key="14">
    <source>
        <dbReference type="ARBA" id="ARBA00022840"/>
    </source>
</evidence>
<dbReference type="FunFam" id="3.30.200.20:FF:000446">
    <property type="entry name" value="Wall-associated receptor kinase-like 20"/>
    <property type="match status" value="1"/>
</dbReference>
<evidence type="ECO:0000256" key="8">
    <source>
        <dbReference type="ARBA" id="ARBA00022692"/>
    </source>
</evidence>
<dbReference type="PANTHER" id="PTHR46008:SF25">
    <property type="entry name" value="PROTEIN KINASE DOMAIN-CONTAINING PROTEIN"/>
    <property type="match status" value="1"/>
</dbReference>
<evidence type="ECO:0000256" key="2">
    <source>
        <dbReference type="ARBA" id="ARBA00001946"/>
    </source>
</evidence>
<evidence type="ECO:0000256" key="7">
    <source>
        <dbReference type="ARBA" id="ARBA00022679"/>
    </source>
</evidence>
<evidence type="ECO:0000313" key="29">
    <source>
        <dbReference type="EMBL" id="URE10892.1"/>
    </source>
</evidence>
<evidence type="ECO:0000256" key="6">
    <source>
        <dbReference type="ARBA" id="ARBA00022527"/>
    </source>
</evidence>
<evidence type="ECO:0000256" key="18">
    <source>
        <dbReference type="ARBA" id="ARBA00023136"/>
    </source>
</evidence>
<keyword evidence="9" id="KW-0479">Metal-binding</keyword>
<dbReference type="GO" id="GO:0005524">
    <property type="term" value="F:ATP binding"/>
    <property type="evidence" value="ECO:0007669"/>
    <property type="project" value="UniProtKB-UniRule"/>
</dbReference>
<dbReference type="FunFam" id="3.60.40.10:FF:000046">
    <property type="entry name" value="Probable protein phosphatase 2C 9"/>
    <property type="match status" value="1"/>
</dbReference>
<dbReference type="PROSITE" id="PS00108">
    <property type="entry name" value="PROTEIN_KINASE_ST"/>
    <property type="match status" value="1"/>
</dbReference>
<evidence type="ECO:0000256" key="15">
    <source>
        <dbReference type="ARBA" id="ARBA00022842"/>
    </source>
</evidence>
<evidence type="ECO:0000259" key="27">
    <source>
        <dbReference type="PROSITE" id="PS50011"/>
    </source>
</evidence>
<evidence type="ECO:0000259" key="28">
    <source>
        <dbReference type="PROSITE" id="PS51746"/>
    </source>
</evidence>
<dbReference type="InterPro" id="IPR000719">
    <property type="entry name" value="Prot_kinase_dom"/>
</dbReference>
<keyword evidence="20" id="KW-0464">Manganese</keyword>
<feature type="transmembrane region" description="Helical" evidence="26">
    <location>
        <begin position="1005"/>
        <end position="1027"/>
    </location>
</feature>
<dbReference type="Gene3D" id="3.30.200.20">
    <property type="entry name" value="Phosphorylase Kinase, domain 1"/>
    <property type="match status" value="1"/>
</dbReference>
<evidence type="ECO:0000256" key="5">
    <source>
        <dbReference type="ARBA" id="ARBA00013081"/>
    </source>
</evidence>
<keyword evidence="10" id="KW-0732">Signal</keyword>
<feature type="binding site" evidence="23">
    <location>
        <position position="1101"/>
    </location>
    <ligand>
        <name>ATP</name>
        <dbReference type="ChEBI" id="CHEBI:30616"/>
    </ligand>
</feature>
<comment type="similarity">
    <text evidence="4 24">Belongs to the PP2C family.</text>
</comment>
<dbReference type="PROSITE" id="PS50011">
    <property type="entry name" value="PROTEIN_KINASE_DOM"/>
    <property type="match status" value="1"/>
</dbReference>
<comment type="subcellular location">
    <subcellularLocation>
        <location evidence="3">Membrane</location>
        <topology evidence="3">Single-pass membrane protein</topology>
    </subcellularLocation>
</comment>
<reference evidence="29" key="1">
    <citation type="submission" date="2022-05" db="EMBL/GenBank/DDBJ databases">
        <title>The Musa troglodytarum L. genome provides insights into the mechanism of non-climacteric behaviour and enrichment of carotenoids.</title>
        <authorList>
            <person name="Wang J."/>
        </authorList>
    </citation>
    <scope>NUCLEOTIDE SEQUENCE</scope>
    <source>
        <tissue evidence="29">Leaf</tissue>
    </source>
</reference>
<keyword evidence="30" id="KW-1185">Reference proteome</keyword>
<feature type="region of interest" description="Disordered" evidence="25">
    <location>
        <begin position="683"/>
        <end position="708"/>
    </location>
</feature>
<protein>
    <recommendedName>
        <fullName evidence="5">protein-serine/threonine phosphatase</fullName>
        <ecNumber evidence="5">3.1.3.16</ecNumber>
    </recommendedName>
</protein>
<dbReference type="InterPro" id="IPR025287">
    <property type="entry name" value="WAK_GUB"/>
</dbReference>
<dbReference type="InterPro" id="IPR000222">
    <property type="entry name" value="PP2C_BS"/>
</dbReference>
<evidence type="ECO:0000256" key="3">
    <source>
        <dbReference type="ARBA" id="ARBA00004167"/>
    </source>
</evidence>
<keyword evidence="11 23" id="KW-0547">Nucleotide-binding</keyword>
<proteinExistence type="inferred from homology"/>
<evidence type="ECO:0000256" key="23">
    <source>
        <dbReference type="PROSITE-ProRule" id="PRU10141"/>
    </source>
</evidence>
<keyword evidence="18 26" id="KW-0472">Membrane</keyword>
<keyword evidence="13 24" id="KW-0378">Hydrolase</keyword>
<dbReference type="EC" id="3.1.3.16" evidence="5"/>
<dbReference type="SMART" id="SM00220">
    <property type="entry name" value="S_TKc"/>
    <property type="match status" value="1"/>
</dbReference>
<dbReference type="SUPFAM" id="SSF56112">
    <property type="entry name" value="Protein kinase-like (PK-like)"/>
    <property type="match status" value="1"/>
</dbReference>
<feature type="domain" description="PPM-type phosphatase" evidence="28">
    <location>
        <begin position="97"/>
        <end position="396"/>
    </location>
</feature>
<dbReference type="GO" id="GO:0004674">
    <property type="term" value="F:protein serine/threonine kinase activity"/>
    <property type="evidence" value="ECO:0007669"/>
    <property type="project" value="UniProtKB-KW"/>
</dbReference>
<comment type="catalytic activity">
    <reaction evidence="22">
        <text>O-phospho-L-threonyl-[protein] + H2O = L-threonyl-[protein] + phosphate</text>
        <dbReference type="Rhea" id="RHEA:47004"/>
        <dbReference type="Rhea" id="RHEA-COMP:11060"/>
        <dbReference type="Rhea" id="RHEA-COMP:11605"/>
        <dbReference type="ChEBI" id="CHEBI:15377"/>
        <dbReference type="ChEBI" id="CHEBI:30013"/>
        <dbReference type="ChEBI" id="CHEBI:43474"/>
        <dbReference type="ChEBI" id="CHEBI:61977"/>
        <dbReference type="EC" id="3.1.3.16"/>
    </reaction>
</comment>
<dbReference type="GO" id="GO:0005886">
    <property type="term" value="C:plasma membrane"/>
    <property type="evidence" value="ECO:0007669"/>
    <property type="project" value="UniProtKB-ARBA"/>
</dbReference>
<keyword evidence="14 23" id="KW-0067">ATP-binding</keyword>
<keyword evidence="6" id="KW-0723">Serine/threonine-protein kinase</keyword>
<dbReference type="Pfam" id="PF13947">
    <property type="entry name" value="GUB_WAK_bind"/>
    <property type="match status" value="1"/>
</dbReference>
<dbReference type="SMART" id="SM00332">
    <property type="entry name" value="PP2Cc"/>
    <property type="match status" value="1"/>
</dbReference>
<evidence type="ECO:0000256" key="26">
    <source>
        <dbReference type="SAM" id="Phobius"/>
    </source>
</evidence>
<comment type="cofactor">
    <cofactor evidence="2">
        <name>Mg(2+)</name>
        <dbReference type="ChEBI" id="CHEBI:18420"/>
    </cofactor>
</comment>
<evidence type="ECO:0000313" key="30">
    <source>
        <dbReference type="Proteomes" id="UP001055439"/>
    </source>
</evidence>
<dbReference type="Gene3D" id="1.10.510.10">
    <property type="entry name" value="Transferase(Phosphotransferase) domain 1"/>
    <property type="match status" value="1"/>
</dbReference>
<name>A0A9E7GE65_9LILI</name>
<evidence type="ECO:0000256" key="4">
    <source>
        <dbReference type="ARBA" id="ARBA00006702"/>
    </source>
</evidence>
<dbReference type="CDD" id="cd14066">
    <property type="entry name" value="STKc_IRAK"/>
    <property type="match status" value="1"/>
</dbReference>
<dbReference type="GO" id="GO:0030247">
    <property type="term" value="F:polysaccharide binding"/>
    <property type="evidence" value="ECO:0007669"/>
    <property type="project" value="InterPro"/>
</dbReference>
<evidence type="ECO:0000256" key="16">
    <source>
        <dbReference type="ARBA" id="ARBA00022912"/>
    </source>
</evidence>
<comment type="catalytic activity">
    <reaction evidence="21">
        <text>O-phospho-L-seryl-[protein] + H2O = L-seryl-[protein] + phosphate</text>
        <dbReference type="Rhea" id="RHEA:20629"/>
        <dbReference type="Rhea" id="RHEA-COMP:9863"/>
        <dbReference type="Rhea" id="RHEA-COMP:11604"/>
        <dbReference type="ChEBI" id="CHEBI:15377"/>
        <dbReference type="ChEBI" id="CHEBI:29999"/>
        <dbReference type="ChEBI" id="CHEBI:43474"/>
        <dbReference type="ChEBI" id="CHEBI:83421"/>
        <dbReference type="EC" id="3.1.3.16"/>
    </reaction>
</comment>
<keyword evidence="15" id="KW-0460">Magnesium</keyword>
<dbReference type="PROSITE" id="PS00107">
    <property type="entry name" value="PROTEIN_KINASE_ATP"/>
    <property type="match status" value="1"/>
</dbReference>
<dbReference type="Pfam" id="PF00481">
    <property type="entry name" value="PP2C"/>
    <property type="match status" value="1"/>
</dbReference>
<evidence type="ECO:0000256" key="19">
    <source>
        <dbReference type="ARBA" id="ARBA00023180"/>
    </source>
</evidence>
<feature type="domain" description="Protein kinase" evidence="27">
    <location>
        <begin position="1073"/>
        <end position="1347"/>
    </location>
</feature>
<keyword evidence="7" id="KW-0808">Transferase</keyword>
<evidence type="ECO:0000256" key="13">
    <source>
        <dbReference type="ARBA" id="ARBA00022801"/>
    </source>
</evidence>
<keyword evidence="12" id="KW-0418">Kinase</keyword>
<dbReference type="SUPFAM" id="SSF81606">
    <property type="entry name" value="PP2C-like"/>
    <property type="match status" value="1"/>
</dbReference>
<gene>
    <name evidence="29" type="ORF">MUK42_23923</name>
</gene>
<dbReference type="InterPro" id="IPR011009">
    <property type="entry name" value="Kinase-like_dom_sf"/>
</dbReference>
<dbReference type="Gene3D" id="3.60.40.10">
    <property type="entry name" value="PPM-type phosphatase domain"/>
    <property type="match status" value="1"/>
</dbReference>
<dbReference type="InterPro" id="IPR008271">
    <property type="entry name" value="Ser/Thr_kinase_AS"/>
</dbReference>
<dbReference type="PANTHER" id="PTHR46008">
    <property type="entry name" value="LEAF RUST 10 DISEASE-RESISTANCE LOCUS RECEPTOR-LIKE PROTEIN KINASE-LIKE 1.4"/>
    <property type="match status" value="1"/>
</dbReference>
<evidence type="ECO:0000256" key="10">
    <source>
        <dbReference type="ARBA" id="ARBA00022729"/>
    </source>
</evidence>
<comment type="cofactor">
    <cofactor evidence="1">
        <name>Mn(2+)</name>
        <dbReference type="ChEBI" id="CHEBI:29035"/>
    </cofactor>
</comment>
<keyword evidence="17 26" id="KW-1133">Transmembrane helix</keyword>
<dbReference type="Pfam" id="PF07714">
    <property type="entry name" value="PK_Tyr_Ser-Thr"/>
    <property type="match status" value="1"/>
</dbReference>
<dbReference type="PROSITE" id="PS51746">
    <property type="entry name" value="PPM_2"/>
    <property type="match status" value="1"/>
</dbReference>
<evidence type="ECO:0000256" key="9">
    <source>
        <dbReference type="ARBA" id="ARBA00022723"/>
    </source>
</evidence>
<dbReference type="FunFam" id="1.10.510.10:FF:000161">
    <property type="entry name" value="Wall-associated receptor kinase-like 20"/>
    <property type="match status" value="1"/>
</dbReference>
<dbReference type="GO" id="GO:0004722">
    <property type="term" value="F:protein serine/threonine phosphatase activity"/>
    <property type="evidence" value="ECO:0007669"/>
    <property type="project" value="UniProtKB-EC"/>
</dbReference>
<dbReference type="OrthoDB" id="1918322at2759"/>
<dbReference type="InterPro" id="IPR001245">
    <property type="entry name" value="Ser-Thr/Tyr_kinase_cat_dom"/>
</dbReference>
<dbReference type="GO" id="GO:0046872">
    <property type="term" value="F:metal ion binding"/>
    <property type="evidence" value="ECO:0007669"/>
    <property type="project" value="UniProtKB-KW"/>
</dbReference>
<evidence type="ECO:0000256" key="11">
    <source>
        <dbReference type="ARBA" id="ARBA00022741"/>
    </source>
</evidence>
<dbReference type="InterPro" id="IPR001932">
    <property type="entry name" value="PPM-type_phosphatase-like_dom"/>
</dbReference>
<organism evidence="29 30">
    <name type="scientific">Musa troglodytarum</name>
    <name type="common">fe'i banana</name>
    <dbReference type="NCBI Taxonomy" id="320322"/>
    <lineage>
        <taxon>Eukaryota</taxon>
        <taxon>Viridiplantae</taxon>
        <taxon>Streptophyta</taxon>
        <taxon>Embryophyta</taxon>
        <taxon>Tracheophyta</taxon>
        <taxon>Spermatophyta</taxon>
        <taxon>Magnoliopsida</taxon>
        <taxon>Liliopsida</taxon>
        <taxon>Zingiberales</taxon>
        <taxon>Musaceae</taxon>
        <taxon>Musa</taxon>
    </lineage>
</organism>
<dbReference type="PROSITE" id="PS01032">
    <property type="entry name" value="PPM_1"/>
    <property type="match status" value="1"/>
</dbReference>
<evidence type="ECO:0000256" key="22">
    <source>
        <dbReference type="ARBA" id="ARBA00048336"/>
    </source>
</evidence>
<evidence type="ECO:0000256" key="24">
    <source>
        <dbReference type="RuleBase" id="RU003465"/>
    </source>
</evidence>
<dbReference type="Proteomes" id="UP001055439">
    <property type="component" value="Chromosome 6"/>
</dbReference>
<accession>A0A9E7GE65</accession>
<evidence type="ECO:0000256" key="17">
    <source>
        <dbReference type="ARBA" id="ARBA00022989"/>
    </source>
</evidence>
<evidence type="ECO:0000256" key="12">
    <source>
        <dbReference type="ARBA" id="ARBA00022777"/>
    </source>
</evidence>
<evidence type="ECO:0000256" key="20">
    <source>
        <dbReference type="ARBA" id="ARBA00023211"/>
    </source>
</evidence>
<evidence type="ECO:0000256" key="25">
    <source>
        <dbReference type="SAM" id="MobiDB-lite"/>
    </source>
</evidence>
<dbReference type="EMBL" id="CP097508">
    <property type="protein sequence ID" value="URE10892.1"/>
    <property type="molecule type" value="Genomic_DNA"/>
</dbReference>
<keyword evidence="8 26" id="KW-0812">Transmembrane</keyword>
<dbReference type="CDD" id="cd00143">
    <property type="entry name" value="PP2Cc"/>
    <property type="match status" value="1"/>
</dbReference>
<dbReference type="InterPro" id="IPR036457">
    <property type="entry name" value="PPM-type-like_dom_sf"/>
</dbReference>
<dbReference type="InterPro" id="IPR017441">
    <property type="entry name" value="Protein_kinase_ATP_BS"/>
</dbReference>
<keyword evidence="16 24" id="KW-0904">Protein phosphatase</keyword>
<evidence type="ECO:0000256" key="1">
    <source>
        <dbReference type="ARBA" id="ARBA00001936"/>
    </source>
</evidence>